<evidence type="ECO:0000256" key="7">
    <source>
        <dbReference type="ARBA" id="ARBA00022737"/>
    </source>
</evidence>
<dbReference type="PATRIC" id="fig|745277.3.peg.4179"/>
<evidence type="ECO:0000256" key="8">
    <source>
        <dbReference type="ARBA" id="ARBA00022803"/>
    </source>
</evidence>
<keyword evidence="8 12" id="KW-0802">TPR repeat</keyword>
<evidence type="ECO:0000256" key="9">
    <source>
        <dbReference type="ARBA" id="ARBA00022989"/>
    </source>
</evidence>
<dbReference type="GO" id="GO:0006779">
    <property type="term" value="P:porphyrin-containing compound biosynthetic process"/>
    <property type="evidence" value="ECO:0007669"/>
    <property type="project" value="UniProtKB-KW"/>
</dbReference>
<dbReference type="UniPathway" id="UPA00252"/>
<keyword evidence="5" id="KW-0997">Cell inner membrane</keyword>
<feature type="repeat" description="TPR" evidence="12">
    <location>
        <begin position="328"/>
        <end position="361"/>
    </location>
</feature>
<dbReference type="InterPro" id="IPR013105">
    <property type="entry name" value="TPR_2"/>
</dbReference>
<dbReference type="eggNOG" id="COG3071">
    <property type="taxonomic scope" value="Bacteria"/>
</dbReference>
<feature type="transmembrane region" description="Helical" evidence="13">
    <location>
        <begin position="41"/>
        <end position="62"/>
    </location>
</feature>
<evidence type="ECO:0000256" key="11">
    <source>
        <dbReference type="ARBA" id="ARBA00023244"/>
    </source>
</evidence>
<reference evidence="16" key="2">
    <citation type="submission" date="2012-01" db="EMBL/GenBank/DDBJ databases">
        <title>Complete sequence of chromosome of Rahnella aquatilis CIP 78.65.</title>
        <authorList>
            <person name="Lucas S."/>
            <person name="Han J."/>
            <person name="Lapidus A."/>
            <person name="Cheng J.-F."/>
            <person name="Goodwin L."/>
            <person name="Pitluck S."/>
            <person name="Peters L."/>
            <person name="Ovchinnikova G."/>
            <person name="Held B."/>
            <person name="Detter J.C."/>
            <person name="Han C."/>
            <person name="Tapia R."/>
            <person name="Land M."/>
            <person name="Hauser L."/>
            <person name="Kyrpides N."/>
            <person name="Ivanova N."/>
            <person name="Pagani I."/>
            <person name="Sobecky P."/>
            <person name="Martinez R."/>
            <person name="Woyke T."/>
        </authorList>
    </citation>
    <scope>NUCLEOTIDE SEQUENCE [LARGE SCALE GENOMIC DNA]</scope>
    <source>
        <strain evidence="16">ATCC 33071 / DSM 4594 / JCM 1683 / NBRC 105701 / NCIMB 13365 / CIP 78.65</strain>
    </source>
</reference>
<evidence type="ECO:0000313" key="15">
    <source>
        <dbReference type="EMBL" id="AEX54110.1"/>
    </source>
</evidence>
<reference evidence="15 16" key="1">
    <citation type="journal article" date="2012" name="J. Bacteriol.">
        <title>Complete Genome Sequence of Rahnella aquatilis CIP 78.65.</title>
        <authorList>
            <person name="Martinez R.J."/>
            <person name="Bruce D."/>
            <person name="Detter C."/>
            <person name="Goodwin L.A."/>
            <person name="Han J."/>
            <person name="Han C.S."/>
            <person name="Held B."/>
            <person name="Land M.L."/>
            <person name="Mikhailova N."/>
            <person name="Nolan M."/>
            <person name="Pennacchio L."/>
            <person name="Pitluck S."/>
            <person name="Tapia R."/>
            <person name="Woyke T."/>
            <person name="Sobecky P.A."/>
        </authorList>
    </citation>
    <scope>NUCLEOTIDE SEQUENCE [LARGE SCALE GENOMIC DNA]</scope>
    <source>
        <strain evidence="16">ATCC 33071 / DSM 4594 / JCM 1683 / NBRC 105701 / NCIMB 13365 / CIP 78.65</strain>
    </source>
</reference>
<dbReference type="InterPro" id="IPR019734">
    <property type="entry name" value="TPR_rpt"/>
</dbReference>
<dbReference type="KEGG" id="raq:Rahaq2_4358"/>
<dbReference type="GO" id="GO:0005886">
    <property type="term" value="C:plasma membrane"/>
    <property type="evidence" value="ECO:0007669"/>
    <property type="project" value="UniProtKB-SubCell"/>
</dbReference>
<keyword evidence="9 13" id="KW-1133">Transmembrane helix</keyword>
<evidence type="ECO:0000256" key="10">
    <source>
        <dbReference type="ARBA" id="ARBA00023136"/>
    </source>
</evidence>
<dbReference type="RefSeq" id="WP_015699134.1">
    <property type="nucleotide sequence ID" value="NC_016818.1"/>
</dbReference>
<dbReference type="NCBIfam" id="NF008017">
    <property type="entry name" value="PRK10747.1"/>
    <property type="match status" value="1"/>
</dbReference>
<keyword evidence="6 13" id="KW-0812">Transmembrane</keyword>
<dbReference type="OrthoDB" id="7067577at2"/>
<feature type="domain" description="HemY N-terminal" evidence="14">
    <location>
        <begin position="26"/>
        <end position="132"/>
    </location>
</feature>
<dbReference type="Proteomes" id="UP000009010">
    <property type="component" value="Chromosome"/>
</dbReference>
<evidence type="ECO:0000256" key="6">
    <source>
        <dbReference type="ARBA" id="ARBA00022692"/>
    </source>
</evidence>
<dbReference type="EMBL" id="CP003244">
    <property type="protein sequence ID" value="AEX54110.1"/>
    <property type="molecule type" value="Genomic_DNA"/>
</dbReference>
<evidence type="ECO:0000256" key="1">
    <source>
        <dbReference type="ARBA" id="ARBA00002962"/>
    </source>
</evidence>
<gene>
    <name evidence="15" type="ordered locus">Rahaq2_4358</name>
</gene>
<comment type="function">
    <text evidence="1">Involved in a late step of protoheme IX synthesis.</text>
</comment>
<keyword evidence="10 13" id="KW-0472">Membrane</keyword>
<dbReference type="Pfam" id="PF07219">
    <property type="entry name" value="HemY_N"/>
    <property type="match status" value="1"/>
</dbReference>
<keyword evidence="11" id="KW-0627">Porphyrin biosynthesis</keyword>
<keyword evidence="4" id="KW-1003">Cell membrane</keyword>
<evidence type="ECO:0000256" key="12">
    <source>
        <dbReference type="PROSITE-ProRule" id="PRU00339"/>
    </source>
</evidence>
<dbReference type="Pfam" id="PF07719">
    <property type="entry name" value="TPR_2"/>
    <property type="match status" value="1"/>
</dbReference>
<dbReference type="InterPro" id="IPR011990">
    <property type="entry name" value="TPR-like_helical_dom_sf"/>
</dbReference>
<evidence type="ECO:0000256" key="13">
    <source>
        <dbReference type="SAM" id="Phobius"/>
    </source>
</evidence>
<dbReference type="GO" id="GO:0042168">
    <property type="term" value="P:heme metabolic process"/>
    <property type="evidence" value="ECO:0007669"/>
    <property type="project" value="InterPro"/>
</dbReference>
<evidence type="ECO:0000256" key="4">
    <source>
        <dbReference type="ARBA" id="ARBA00022475"/>
    </source>
</evidence>
<accession>H2IWR1</accession>
<dbReference type="STRING" id="745277.Rahaq2_4358"/>
<proteinExistence type="predicted"/>
<name>H2IWR1_RAHAC</name>
<evidence type="ECO:0000256" key="2">
    <source>
        <dbReference type="ARBA" id="ARBA00004429"/>
    </source>
</evidence>
<organism evidence="15 16">
    <name type="scientific">Rahnella aquatilis (strain ATCC 33071 / DSM 4594 / JCM 1683 / NBRC 105701 / NCIMB 13365 / CIP 78.65)</name>
    <dbReference type="NCBI Taxonomy" id="745277"/>
    <lineage>
        <taxon>Bacteria</taxon>
        <taxon>Pseudomonadati</taxon>
        <taxon>Pseudomonadota</taxon>
        <taxon>Gammaproteobacteria</taxon>
        <taxon>Enterobacterales</taxon>
        <taxon>Yersiniaceae</taxon>
        <taxon>Rahnella</taxon>
    </lineage>
</organism>
<evidence type="ECO:0000259" key="14">
    <source>
        <dbReference type="Pfam" id="PF07219"/>
    </source>
</evidence>
<dbReference type="InterPro" id="IPR005254">
    <property type="entry name" value="Heme_biosyn_assoc_TPR_pro"/>
</dbReference>
<sequence length="398" mass="45114">MLRVFVLFLIVFAGIIVGPILAGHQGYVLIQTDNYNIETSVTGLVIMLIVLILVLFIIEWFLRRVLRTGARTRGWFAGRKSSKARKQTHAAMLKLAEGDHRQMEKLLARNADHAEQPVVNYLLAAEAAQQRGDDIRTNQYLERAAEIADTDQMPVDITRVRIQLARGEVHAARHGVDRLLGQSPRHPEVLRLAEQAYLLTGAYGSLLEILPSMAKADVHNDDEIRVLQEQAYIGMMNQLMAEEGSEGLKRWWKDQSRKTRHEVALQVAMATHLIECNDQDLAQEVILDGLKRQYDDRLVALMPKLRSGNPEQLEKTLRQLIKQNGTTPLLSSTLGQLLMKHGEWQQASEAFREALKQRPDAYDYAWLADALDKLHKPAEAAEMRREGLMLTLNNSQQP</sequence>
<evidence type="ECO:0000313" key="16">
    <source>
        <dbReference type="Proteomes" id="UP000009010"/>
    </source>
</evidence>
<comment type="subcellular location">
    <subcellularLocation>
        <location evidence="2">Cell inner membrane</location>
        <topology evidence="2">Multi-pass membrane protein</topology>
    </subcellularLocation>
</comment>
<evidence type="ECO:0000256" key="3">
    <source>
        <dbReference type="ARBA" id="ARBA00004744"/>
    </source>
</evidence>
<evidence type="ECO:0000256" key="5">
    <source>
        <dbReference type="ARBA" id="ARBA00022519"/>
    </source>
</evidence>
<dbReference type="Gene3D" id="1.25.40.10">
    <property type="entry name" value="Tetratricopeptide repeat domain"/>
    <property type="match status" value="1"/>
</dbReference>
<keyword evidence="7" id="KW-0677">Repeat</keyword>
<dbReference type="NCBIfam" id="TIGR00540">
    <property type="entry name" value="TPR_hemY_coli"/>
    <property type="match status" value="1"/>
</dbReference>
<dbReference type="InterPro" id="IPR010817">
    <property type="entry name" value="HemY_N"/>
</dbReference>
<protein>
    <submittedName>
        <fullName evidence="15">HemY protein</fullName>
    </submittedName>
</protein>
<dbReference type="PROSITE" id="PS50005">
    <property type="entry name" value="TPR"/>
    <property type="match status" value="1"/>
</dbReference>
<dbReference type="AlphaFoldDB" id="H2IWR1"/>
<keyword evidence="16" id="KW-1185">Reference proteome</keyword>
<dbReference type="HOGENOM" id="CLU_037501_2_0_6"/>
<comment type="pathway">
    <text evidence="3">Porphyrin-containing compound metabolism; protoheme biosynthesis.</text>
</comment>
<dbReference type="SUPFAM" id="SSF48452">
    <property type="entry name" value="TPR-like"/>
    <property type="match status" value="1"/>
</dbReference>